<dbReference type="Pfam" id="PF04414">
    <property type="entry name" value="tRNA_deacylase"/>
    <property type="match status" value="1"/>
</dbReference>
<dbReference type="InterPro" id="IPR007508">
    <property type="entry name" value="DtdA"/>
</dbReference>
<dbReference type="PANTHER" id="PTHR34667">
    <property type="entry name" value="D-AMINOACYL-TRNA DEACYLASE"/>
    <property type="match status" value="1"/>
</dbReference>
<dbReference type="EC" id="3.1.1.96" evidence="4"/>
<keyword evidence="2 4" id="KW-0378">Hydrolase</keyword>
<comment type="cofactor">
    <cofactor evidence="4">
        <name>Zn(2+)</name>
        <dbReference type="ChEBI" id="CHEBI:29105"/>
    </cofactor>
    <text evidence="4">Binds 2 Zn(2+) ions per subunit.</text>
</comment>
<evidence type="ECO:0000256" key="4">
    <source>
        <dbReference type="HAMAP-Rule" id="MF_00562"/>
    </source>
</evidence>
<dbReference type="GO" id="GO:0106026">
    <property type="term" value="F:Gly-tRNA(Ala) deacylase activity"/>
    <property type="evidence" value="ECO:0007669"/>
    <property type="project" value="RHEA"/>
</dbReference>
<dbReference type="EMBL" id="CP002101">
    <property type="protein sequence ID" value="AEH61816.1"/>
    <property type="molecule type" value="Genomic_DNA"/>
</dbReference>
<evidence type="ECO:0000313" key="5">
    <source>
        <dbReference type="EMBL" id="AEH61816.1"/>
    </source>
</evidence>
<protein>
    <recommendedName>
        <fullName evidence="4">D-aminoacyl-tRNA deacylase</fullName>
        <ecNumber evidence="4">3.1.1.96</ecNumber>
    </recommendedName>
</protein>
<dbReference type="AlphaFoldDB" id="F7XKU9"/>
<dbReference type="STRING" id="679901.Mzhil_1983"/>
<dbReference type="HOGENOM" id="CLU_610619_0_0_2"/>
<keyword evidence="1 4" id="KW-0479">Metal-binding</keyword>
<dbReference type="Gene3D" id="3.40.50.10700">
    <property type="entry name" value="AF0625-like"/>
    <property type="match status" value="1"/>
</dbReference>
<organism evidence="5 6">
    <name type="scientific">Methanosalsum zhilinae (strain DSM 4017 / NBRC 107636 / OCM 62 / WeN5)</name>
    <name type="common">Methanohalophilus zhilinae</name>
    <dbReference type="NCBI Taxonomy" id="679901"/>
    <lineage>
        <taxon>Archaea</taxon>
        <taxon>Methanobacteriati</taxon>
        <taxon>Methanobacteriota</taxon>
        <taxon>Stenosarchaea group</taxon>
        <taxon>Methanomicrobia</taxon>
        <taxon>Methanosarcinales</taxon>
        <taxon>Methanosarcinaceae</taxon>
        <taxon>Methanosalsum</taxon>
    </lineage>
</organism>
<evidence type="ECO:0000256" key="1">
    <source>
        <dbReference type="ARBA" id="ARBA00022723"/>
    </source>
</evidence>
<dbReference type="GO" id="GO:0008270">
    <property type="term" value="F:zinc ion binding"/>
    <property type="evidence" value="ECO:0007669"/>
    <property type="project" value="UniProtKB-UniRule"/>
</dbReference>
<accession>F7XKU9</accession>
<dbReference type="InterPro" id="IPR018033">
    <property type="entry name" value="Deacylase_DtdA_archaea"/>
</dbReference>
<dbReference type="KEGG" id="mzh:Mzhil_1983"/>
<name>F7XKU9_METZD</name>
<sequence>MRIDHFYDTMTESKLKNRKITIICSAGDPASQNIMKGLLSMYNWNQIDRKIDGFSKVFEHGNFRIVEIESHHIYQDGIDRKLISFGLDPLMIIFASRHSSRDGRKLLTAHISGNTAEAELGGRSREVAMAAPVAMRNILRSMRELSKEIDYDVSMESTHHGPTDICTPSLYAEIGSTSIQWTDPVAGRIVASSILSLDNPLQEEVPVAIGFGGGHYSARQSMLIFNADIAFGHSFPNYQLSGMDAEIIQHAIERTDPDFAYFDRKAMPSEERSRIEKIINQLGLEVIRESEIQQIKGISWSTYSEIRSTVNRIYPGATPVISRCLQEFLSSSKCTCNTSIRSTELSRDLIQEVDSVDRNCLKDFFEEYPLIYAEKTDGTLANRIFSIQGDGILQDAAGKYIDKCIQILKKHYEIEYNFDDNILYIKKNRFSPQLAREQGVSPGPMFGKLANGQNVRINGKTIKPEMVYQSYKKEIKL</sequence>
<keyword evidence="3 4" id="KW-0862">Zinc</keyword>
<dbReference type="SUPFAM" id="SSF142535">
    <property type="entry name" value="AF0625-like"/>
    <property type="match status" value="1"/>
</dbReference>
<comment type="function">
    <text evidence="4">D-aminoacyl-tRNA deacylase with broad substrate specificity. By recycling D-aminoacyl-tRNA to D-amino acids and free tRNA molecules, this enzyme counteracts the toxicity associated with the formation of D-aminoacyl-tRNA entities in vivo.</text>
</comment>
<dbReference type="Proteomes" id="UP000006622">
    <property type="component" value="Chromosome"/>
</dbReference>
<evidence type="ECO:0000256" key="3">
    <source>
        <dbReference type="ARBA" id="ARBA00022833"/>
    </source>
</evidence>
<reference evidence="5 6" key="1">
    <citation type="submission" date="2010-07" db="EMBL/GenBank/DDBJ databases">
        <title>The complete genome of Methanosalsum zhilinae DSM 4017.</title>
        <authorList>
            <consortium name="US DOE Joint Genome Institute (JGI-PGF)"/>
            <person name="Lucas S."/>
            <person name="Copeland A."/>
            <person name="Lapidus A."/>
            <person name="Glavina del Rio T."/>
            <person name="Dalin E."/>
            <person name="Tice H."/>
            <person name="Bruce D."/>
            <person name="Goodwin L."/>
            <person name="Pitluck S."/>
            <person name="Kyrpides N."/>
            <person name="Mavromatis K."/>
            <person name="Ovchinnikova G."/>
            <person name="Daligault H."/>
            <person name="Detter J.C."/>
            <person name="Han C."/>
            <person name="Tapia R."/>
            <person name="Larimer F."/>
            <person name="Land M."/>
            <person name="Hauser L."/>
            <person name="Markowitz V."/>
            <person name="Cheng J.-F."/>
            <person name="Hugenholtz P."/>
            <person name="Woyke T."/>
            <person name="Wu D."/>
            <person name="Spring S."/>
            <person name="Schueler E."/>
            <person name="Brambilla E."/>
            <person name="Klenk H.-P."/>
            <person name="Eisen J.A."/>
        </authorList>
    </citation>
    <scope>NUCLEOTIDE SEQUENCE [LARGE SCALE GENOMIC DNA]</scope>
    <source>
        <strain evidence="6">DSM 4017 / NBRC 107636 / OCM 62 / WeN5</strain>
    </source>
</reference>
<comment type="catalytic activity">
    <reaction evidence="4">
        <text>glycyl-tRNA(Ala) + H2O = tRNA(Ala) + glycine + H(+)</text>
        <dbReference type="Rhea" id="RHEA:53744"/>
        <dbReference type="Rhea" id="RHEA-COMP:9657"/>
        <dbReference type="Rhea" id="RHEA-COMP:13640"/>
        <dbReference type="ChEBI" id="CHEBI:15377"/>
        <dbReference type="ChEBI" id="CHEBI:15378"/>
        <dbReference type="ChEBI" id="CHEBI:57305"/>
        <dbReference type="ChEBI" id="CHEBI:78442"/>
        <dbReference type="ChEBI" id="CHEBI:78522"/>
        <dbReference type="EC" id="3.1.1.96"/>
    </reaction>
</comment>
<dbReference type="GO" id="GO:0019478">
    <property type="term" value="P:D-amino acid catabolic process"/>
    <property type="evidence" value="ECO:0007669"/>
    <property type="project" value="UniProtKB-UniRule"/>
</dbReference>
<evidence type="ECO:0000256" key="2">
    <source>
        <dbReference type="ARBA" id="ARBA00022801"/>
    </source>
</evidence>
<keyword evidence="6" id="KW-1185">Reference proteome</keyword>
<dbReference type="GO" id="GO:0051499">
    <property type="term" value="F:D-aminoacyl-tRNA deacylase activity"/>
    <property type="evidence" value="ECO:0007669"/>
    <property type="project" value="UniProtKB-UniRule"/>
</dbReference>
<evidence type="ECO:0000313" key="6">
    <source>
        <dbReference type="Proteomes" id="UP000006622"/>
    </source>
</evidence>
<gene>
    <name evidence="4" type="primary">dtdA</name>
    <name evidence="5" type="ordered locus">Mzhil_1983</name>
</gene>
<comment type="similarity">
    <text evidence="4">Belongs to the DtdA deacylase family.</text>
</comment>
<dbReference type="PANTHER" id="PTHR34667:SF1">
    <property type="entry name" value="D-AMINOACYL-TRNA DEACYLASE"/>
    <property type="match status" value="1"/>
</dbReference>
<comment type="subunit">
    <text evidence="4">Monomer.</text>
</comment>
<proteinExistence type="inferred from homology"/>
<dbReference type="HAMAP" id="MF_00562">
    <property type="entry name" value="Deacylase_DtdA"/>
    <property type="match status" value="1"/>
</dbReference>
<dbReference type="Gene3D" id="3.40.630.50">
    <property type="entry name" value="AF0625-like"/>
    <property type="match status" value="1"/>
</dbReference>
<comment type="catalytic activity">
    <reaction evidence="4">
        <text>a D-aminoacyl-tRNA + H2O = a tRNA + a D-alpha-amino acid + H(+)</text>
        <dbReference type="Rhea" id="RHEA:13953"/>
        <dbReference type="Rhea" id="RHEA-COMP:10123"/>
        <dbReference type="Rhea" id="RHEA-COMP:10124"/>
        <dbReference type="ChEBI" id="CHEBI:15377"/>
        <dbReference type="ChEBI" id="CHEBI:15378"/>
        <dbReference type="ChEBI" id="CHEBI:59871"/>
        <dbReference type="ChEBI" id="CHEBI:78442"/>
        <dbReference type="ChEBI" id="CHEBI:79333"/>
        <dbReference type="EC" id="3.1.1.96"/>
    </reaction>
</comment>